<keyword evidence="3" id="KW-1185">Reference proteome</keyword>
<accession>A0A848QQ02</accession>
<keyword evidence="1" id="KW-0732">Signal</keyword>
<evidence type="ECO:0000313" key="3">
    <source>
        <dbReference type="Proteomes" id="UP000561181"/>
    </source>
</evidence>
<proteinExistence type="predicted"/>
<protein>
    <submittedName>
        <fullName evidence="2">Uncharacterized protein</fullName>
    </submittedName>
</protein>
<name>A0A848QQ02_9SPHN</name>
<dbReference type="Proteomes" id="UP000561181">
    <property type="component" value="Unassembled WGS sequence"/>
</dbReference>
<dbReference type="RefSeq" id="WP_170011195.1">
    <property type="nucleotide sequence ID" value="NZ_JABCRE010000002.1"/>
</dbReference>
<dbReference type="EMBL" id="JABCRE010000002">
    <property type="protein sequence ID" value="NMW31606.1"/>
    <property type="molecule type" value="Genomic_DNA"/>
</dbReference>
<sequence length="162" mass="18233">MSTRVAALLLAIFGLLLPRVAQSSEAITMPPAAIIEFGEWPLESADPDAVEAMFRHRIKQTQDRFGEKLDFVCLAYAYGQPTQDYIERFSDLGVIIKGRYSCSPDYIDQQFAVLIDLAEIRCLSRRCTAITGLSFGHTIEKSVWIWAEKSDEAWMVAKVAPR</sequence>
<evidence type="ECO:0000313" key="2">
    <source>
        <dbReference type="EMBL" id="NMW31606.1"/>
    </source>
</evidence>
<gene>
    <name evidence="2" type="ORF">HKD42_05995</name>
</gene>
<dbReference type="AlphaFoldDB" id="A0A848QQ02"/>
<feature type="signal peptide" evidence="1">
    <location>
        <begin position="1"/>
        <end position="23"/>
    </location>
</feature>
<feature type="chain" id="PRO_5032352910" evidence="1">
    <location>
        <begin position="24"/>
        <end position="162"/>
    </location>
</feature>
<comment type="caution">
    <text evidence="2">The sequence shown here is derived from an EMBL/GenBank/DDBJ whole genome shotgun (WGS) entry which is preliminary data.</text>
</comment>
<organism evidence="2 3">
    <name type="scientific">Pontixanthobacter rizhaonensis</name>
    <dbReference type="NCBI Taxonomy" id="2730337"/>
    <lineage>
        <taxon>Bacteria</taxon>
        <taxon>Pseudomonadati</taxon>
        <taxon>Pseudomonadota</taxon>
        <taxon>Alphaproteobacteria</taxon>
        <taxon>Sphingomonadales</taxon>
        <taxon>Erythrobacteraceae</taxon>
        <taxon>Pontixanthobacter</taxon>
    </lineage>
</organism>
<reference evidence="2 3" key="1">
    <citation type="submission" date="2020-04" db="EMBL/GenBank/DDBJ databases">
        <authorList>
            <person name="Liu A."/>
        </authorList>
    </citation>
    <scope>NUCLEOTIDE SEQUENCE [LARGE SCALE GENOMIC DNA]</scope>
    <source>
        <strain evidence="2 3">RZ02</strain>
    </source>
</reference>
<evidence type="ECO:0000256" key="1">
    <source>
        <dbReference type="SAM" id="SignalP"/>
    </source>
</evidence>